<dbReference type="InterPro" id="IPR012666">
    <property type="entry name" value="CbtA_put"/>
</dbReference>
<keyword evidence="1" id="KW-0812">Transmembrane</keyword>
<name>A0ABU7M6T5_9ACTN</name>
<reference evidence="2 3" key="1">
    <citation type="submission" date="2024-01" db="EMBL/GenBank/DDBJ databases">
        <title>Draft genome sequence of Gordonia sp. LSe1-13.</title>
        <authorList>
            <person name="Suphannarot A."/>
            <person name="Mingma R."/>
        </authorList>
    </citation>
    <scope>NUCLEOTIDE SEQUENCE [LARGE SCALE GENOMIC DNA]</scope>
    <source>
        <strain evidence="2 3">LSe1-13</strain>
    </source>
</reference>
<gene>
    <name evidence="2" type="ORF">VZC37_00620</name>
</gene>
<keyword evidence="1" id="KW-0472">Membrane</keyword>
<evidence type="ECO:0000313" key="2">
    <source>
        <dbReference type="EMBL" id="MEE3848815.1"/>
    </source>
</evidence>
<feature type="transmembrane region" description="Helical" evidence="1">
    <location>
        <begin position="114"/>
        <end position="133"/>
    </location>
</feature>
<accession>A0ABU7M6T5</accession>
<feature type="transmembrane region" description="Helical" evidence="1">
    <location>
        <begin position="153"/>
        <end position="175"/>
    </location>
</feature>
<protein>
    <submittedName>
        <fullName evidence="2">CbtA family protein</fullName>
    </submittedName>
</protein>
<feature type="transmembrane region" description="Helical" evidence="1">
    <location>
        <begin position="182"/>
        <end position="203"/>
    </location>
</feature>
<sequence>MEKKFIGAGLLSGLIAGIVAFIFARLFIEPQVAKAIDYEGGRSEAEEALEMAAHGGHTHGEGGEVFTRSVQENIGAGVGTIVFAVCMGAFFAVAFTVLWAYLGRRYPATDPRMVSAALGVIGFVVMFGVPFFAYPANPPAVGDDDSIGARSGAFLTLTLLSVAFAVAAVILALWLRPRLGGLLSAVAGAAGYLVAVTITVALLPEFHEVPGPVTNGAGEIVFPGFPGDVIGDFRIYTIASQVILWTVLALVFALILGRLAGSTDSTKSVDDKVVAEQG</sequence>
<comment type="caution">
    <text evidence="2">The sequence shown here is derived from an EMBL/GenBank/DDBJ whole genome shotgun (WGS) entry which is preliminary data.</text>
</comment>
<proteinExistence type="predicted"/>
<organism evidence="2 3">
    <name type="scientific">Gordonia sesuvii</name>
    <dbReference type="NCBI Taxonomy" id="3116777"/>
    <lineage>
        <taxon>Bacteria</taxon>
        <taxon>Bacillati</taxon>
        <taxon>Actinomycetota</taxon>
        <taxon>Actinomycetes</taxon>
        <taxon>Mycobacteriales</taxon>
        <taxon>Gordoniaceae</taxon>
        <taxon>Gordonia</taxon>
    </lineage>
</organism>
<keyword evidence="3" id="KW-1185">Reference proteome</keyword>
<feature type="transmembrane region" description="Helical" evidence="1">
    <location>
        <begin position="74"/>
        <end position="102"/>
    </location>
</feature>
<dbReference type="Proteomes" id="UP001347146">
    <property type="component" value="Unassembled WGS sequence"/>
</dbReference>
<dbReference type="EMBL" id="JAZDUF010000001">
    <property type="protein sequence ID" value="MEE3848815.1"/>
    <property type="molecule type" value="Genomic_DNA"/>
</dbReference>
<dbReference type="Pfam" id="PF09490">
    <property type="entry name" value="CbtA"/>
    <property type="match status" value="1"/>
</dbReference>
<evidence type="ECO:0000313" key="3">
    <source>
        <dbReference type="Proteomes" id="UP001347146"/>
    </source>
</evidence>
<feature type="transmembrane region" description="Helical" evidence="1">
    <location>
        <begin position="235"/>
        <end position="257"/>
    </location>
</feature>
<dbReference type="RefSeq" id="WP_330430485.1">
    <property type="nucleotide sequence ID" value="NZ_JAZDUF010000001.1"/>
</dbReference>
<evidence type="ECO:0000256" key="1">
    <source>
        <dbReference type="SAM" id="Phobius"/>
    </source>
</evidence>
<feature type="transmembrane region" description="Helical" evidence="1">
    <location>
        <begin position="7"/>
        <end position="28"/>
    </location>
</feature>
<keyword evidence="1" id="KW-1133">Transmembrane helix</keyword>